<dbReference type="Pfam" id="PF01205">
    <property type="entry name" value="Impact_N"/>
    <property type="match status" value="1"/>
</dbReference>
<dbReference type="PANTHER" id="PTHR16301:SF25">
    <property type="entry name" value="PROTEIN IMPACT"/>
    <property type="match status" value="1"/>
</dbReference>
<comment type="caution">
    <text evidence="3">The sequence shown here is derived from an EMBL/GenBank/DDBJ whole genome shotgun (WGS) entry which is preliminary data.</text>
</comment>
<organism evidence="3 4">
    <name type="scientific">Mycena indigotica</name>
    <dbReference type="NCBI Taxonomy" id="2126181"/>
    <lineage>
        <taxon>Eukaryota</taxon>
        <taxon>Fungi</taxon>
        <taxon>Dikarya</taxon>
        <taxon>Basidiomycota</taxon>
        <taxon>Agaricomycotina</taxon>
        <taxon>Agaricomycetes</taxon>
        <taxon>Agaricomycetidae</taxon>
        <taxon>Agaricales</taxon>
        <taxon>Marasmiineae</taxon>
        <taxon>Mycenaceae</taxon>
        <taxon>Mycena</taxon>
    </lineage>
</organism>
<evidence type="ECO:0000313" key="3">
    <source>
        <dbReference type="EMBL" id="KAF7315164.1"/>
    </source>
</evidence>
<protein>
    <submittedName>
        <fullName evidence="3">UPF0029 domain-containing protein</fullName>
    </submittedName>
</protein>
<dbReference type="InterPro" id="IPR020568">
    <property type="entry name" value="Ribosomal_Su5_D2-typ_SF"/>
</dbReference>
<sequence>MTAPLCNDHLDSFIVSSRPPPTPLATSQEIRDRASAFIAYIYAAATESQANSCVNHTKRVLHSEKPASHVMFAWRCMLVKAGCTGLGGEDEFEVKEGSEDDGEKYGGQKILTAMRKQGTLDAVVVVCRWYGGTMLGPVRFTHIETSTLEVCREFKRQEDIKAALATLRTLDDLLAQLREQLGSSSKAKTPDYTGWIDWDLERAHRLVRARESAISNTKKLIAKHQQKPT</sequence>
<dbReference type="GeneID" id="59339793"/>
<dbReference type="PANTHER" id="PTHR16301">
    <property type="entry name" value="IMPACT-RELATED"/>
    <property type="match status" value="1"/>
</dbReference>
<dbReference type="OrthoDB" id="69641at2759"/>
<dbReference type="AlphaFoldDB" id="A0A8H6WDZ3"/>
<dbReference type="Gene3D" id="3.30.230.30">
    <property type="entry name" value="Impact, N-terminal domain"/>
    <property type="match status" value="1"/>
</dbReference>
<feature type="domain" description="Impact N-terminal" evidence="2">
    <location>
        <begin position="33"/>
        <end position="150"/>
    </location>
</feature>
<dbReference type="GO" id="GO:0006446">
    <property type="term" value="P:regulation of translational initiation"/>
    <property type="evidence" value="ECO:0007669"/>
    <property type="project" value="TreeGrafter"/>
</dbReference>
<dbReference type="SUPFAM" id="SSF54211">
    <property type="entry name" value="Ribosomal protein S5 domain 2-like"/>
    <property type="match status" value="1"/>
</dbReference>
<accession>A0A8H6WDZ3</accession>
<evidence type="ECO:0000313" key="4">
    <source>
        <dbReference type="Proteomes" id="UP000636479"/>
    </source>
</evidence>
<name>A0A8H6WDZ3_9AGAR</name>
<evidence type="ECO:0000256" key="1">
    <source>
        <dbReference type="ARBA" id="ARBA00007665"/>
    </source>
</evidence>
<proteinExistence type="inferred from homology"/>
<dbReference type="InterPro" id="IPR023582">
    <property type="entry name" value="Impact"/>
</dbReference>
<dbReference type="InterPro" id="IPR036956">
    <property type="entry name" value="Impact_N_sf"/>
</dbReference>
<dbReference type="InterPro" id="IPR001498">
    <property type="entry name" value="Impact_N"/>
</dbReference>
<dbReference type="GO" id="GO:0005737">
    <property type="term" value="C:cytoplasm"/>
    <property type="evidence" value="ECO:0007669"/>
    <property type="project" value="TreeGrafter"/>
</dbReference>
<dbReference type="Proteomes" id="UP000636479">
    <property type="component" value="Unassembled WGS sequence"/>
</dbReference>
<keyword evidence="4" id="KW-1185">Reference proteome</keyword>
<evidence type="ECO:0000259" key="2">
    <source>
        <dbReference type="Pfam" id="PF01205"/>
    </source>
</evidence>
<gene>
    <name evidence="3" type="ORF">MIND_00030800</name>
</gene>
<reference evidence="3" key="1">
    <citation type="submission" date="2020-05" db="EMBL/GenBank/DDBJ databases">
        <title>Mycena genomes resolve the evolution of fungal bioluminescence.</title>
        <authorList>
            <person name="Tsai I.J."/>
        </authorList>
    </citation>
    <scope>NUCLEOTIDE SEQUENCE</scope>
    <source>
        <strain evidence="3">171206Taipei</strain>
    </source>
</reference>
<comment type="similarity">
    <text evidence="1">Belongs to the IMPACT family.</text>
</comment>
<dbReference type="RefSeq" id="XP_037225187.1">
    <property type="nucleotide sequence ID" value="XM_037357277.1"/>
</dbReference>
<dbReference type="EMBL" id="JACAZF010000001">
    <property type="protein sequence ID" value="KAF7315164.1"/>
    <property type="molecule type" value="Genomic_DNA"/>
</dbReference>
<dbReference type="GO" id="GO:0140469">
    <property type="term" value="P:GCN2-mediated signaling"/>
    <property type="evidence" value="ECO:0007669"/>
    <property type="project" value="TreeGrafter"/>
</dbReference>